<proteinExistence type="predicted"/>
<dbReference type="AlphaFoldDB" id="A0A6J4UV20"/>
<gene>
    <name evidence="1" type="ORF">AVDCRST_MAG43-1871</name>
</gene>
<dbReference type="EMBL" id="CADCWI010000092">
    <property type="protein sequence ID" value="CAA9559930.1"/>
    <property type="molecule type" value="Genomic_DNA"/>
</dbReference>
<accession>A0A6J4UV20</accession>
<name>A0A6J4UV20_9BACT</name>
<organism evidence="1">
    <name type="scientific">uncultured Thermomicrobiales bacterium</name>
    <dbReference type="NCBI Taxonomy" id="1645740"/>
    <lineage>
        <taxon>Bacteria</taxon>
        <taxon>Pseudomonadati</taxon>
        <taxon>Thermomicrobiota</taxon>
        <taxon>Thermomicrobia</taxon>
        <taxon>Thermomicrobiales</taxon>
        <taxon>environmental samples</taxon>
    </lineage>
</organism>
<sequence>MSANVFRFNVVDATGAVSFVGPGHGLKVIAAACSHGPQRIQDLLLDARRYDPEWASMVLGGLSIFDEHNVEGVTSGYEEAIISEDDVRHQPFRVVDGLTRSRSMVPARLGLVVINLKEKRIIQIHNSYADLARRGRGRIRREGRPTRSLFHYELPESWRIVP</sequence>
<protein>
    <submittedName>
        <fullName evidence="1">Uncharacterized protein</fullName>
    </submittedName>
</protein>
<evidence type="ECO:0000313" key="1">
    <source>
        <dbReference type="EMBL" id="CAA9559930.1"/>
    </source>
</evidence>
<reference evidence="1" key="1">
    <citation type="submission" date="2020-02" db="EMBL/GenBank/DDBJ databases">
        <authorList>
            <person name="Meier V. D."/>
        </authorList>
    </citation>
    <scope>NUCLEOTIDE SEQUENCE</scope>
    <source>
        <strain evidence="1">AVDCRST_MAG43</strain>
    </source>
</reference>